<dbReference type="AlphaFoldDB" id="A0A1R4IFC7"/>
<feature type="region of interest" description="Disordered" evidence="1">
    <location>
        <begin position="177"/>
        <end position="197"/>
    </location>
</feature>
<proteinExistence type="predicted"/>
<evidence type="ECO:0008006" key="4">
    <source>
        <dbReference type="Google" id="ProtNLM"/>
    </source>
</evidence>
<evidence type="ECO:0000256" key="1">
    <source>
        <dbReference type="SAM" id="MobiDB-lite"/>
    </source>
</evidence>
<dbReference type="Proteomes" id="UP000196230">
    <property type="component" value="Unassembled WGS sequence"/>
</dbReference>
<evidence type="ECO:0000313" key="2">
    <source>
        <dbReference type="EMBL" id="SJN18023.1"/>
    </source>
</evidence>
<name>A0A1R4IFC7_9MICC</name>
<sequence>MPSPGGTDPDGRQALSAVEAAVRRALRVPGVRVDRERFLLRQARGLLPDDGARRRVLTEGLAAVLTEPEMRALGLRRVLQLTAWSSSAAVVSALPAGPVAMTAGAGADVMQQLVFGLRLSQELAYLYGHRLSGTDHEGAPPTDAELEQLLLLFGGLLEVEGAAAAVRLTGPRLERDGRPVGYGDGDWGRRSGGESTGGGLDADAGIGADAGFGARTGAGARAGAAGAGLPADLLRRSVIGPICRRVLARFASRMHSVVLRRGVLRAVPVLGAIGAGGAAFSALQAQGRILNHELAEGLDYTPDKVMDDVEALRRALGAG</sequence>
<organism evidence="2 3">
    <name type="scientific">Micrococcus lylae</name>
    <dbReference type="NCBI Taxonomy" id="1273"/>
    <lineage>
        <taxon>Bacteria</taxon>
        <taxon>Bacillati</taxon>
        <taxon>Actinomycetota</taxon>
        <taxon>Actinomycetes</taxon>
        <taxon>Micrococcales</taxon>
        <taxon>Micrococcaceae</taxon>
        <taxon>Micrococcus</taxon>
    </lineage>
</organism>
<protein>
    <recommendedName>
        <fullName evidence="4">EcsC family protein</fullName>
    </recommendedName>
</protein>
<reference evidence="2 3" key="1">
    <citation type="submission" date="2017-02" db="EMBL/GenBank/DDBJ databases">
        <authorList>
            <person name="Peterson S.W."/>
        </authorList>
    </citation>
    <scope>NUCLEOTIDE SEQUENCE [LARGE SCALE GENOMIC DNA]</scope>
    <source>
        <strain evidence="2 3">2B3F</strain>
    </source>
</reference>
<dbReference type="EMBL" id="FUKP01000012">
    <property type="protein sequence ID" value="SJN18023.1"/>
    <property type="molecule type" value="Genomic_DNA"/>
</dbReference>
<gene>
    <name evidence="2" type="ORF">FM125_01745</name>
</gene>
<evidence type="ECO:0000313" key="3">
    <source>
        <dbReference type="Proteomes" id="UP000196230"/>
    </source>
</evidence>
<accession>A0A1R4IFC7</accession>